<dbReference type="InterPro" id="IPR029045">
    <property type="entry name" value="ClpP/crotonase-like_dom_sf"/>
</dbReference>
<evidence type="ECO:0000313" key="2">
    <source>
        <dbReference type="EMBL" id="KAK2611682.1"/>
    </source>
</evidence>
<comment type="caution">
    <text evidence="2">The sequence shown here is derived from an EMBL/GenBank/DDBJ whole genome shotgun (WGS) entry which is preliminary data.</text>
</comment>
<gene>
    <name evidence="2" type="ORF">N8I77_005011</name>
</gene>
<dbReference type="Proteomes" id="UP001265746">
    <property type="component" value="Unassembled WGS sequence"/>
</dbReference>
<dbReference type="PANTHER" id="PTHR43459:SF1">
    <property type="entry name" value="EG:BACN32G11.4 PROTEIN"/>
    <property type="match status" value="1"/>
</dbReference>
<evidence type="ECO:0000256" key="1">
    <source>
        <dbReference type="SAM" id="SignalP"/>
    </source>
</evidence>
<keyword evidence="1" id="KW-0732">Signal</keyword>
<proteinExistence type="predicted"/>
<feature type="signal peptide" evidence="1">
    <location>
        <begin position="1"/>
        <end position="19"/>
    </location>
</feature>
<dbReference type="SUPFAM" id="SSF52096">
    <property type="entry name" value="ClpP/crotonase"/>
    <property type="match status" value="1"/>
</dbReference>
<dbReference type="Gene3D" id="3.90.226.10">
    <property type="entry name" value="2-enoyl-CoA Hydratase, Chain A, domain 1"/>
    <property type="match status" value="1"/>
</dbReference>
<accession>A0AAD9SPL7</accession>
<dbReference type="PANTHER" id="PTHR43459">
    <property type="entry name" value="ENOYL-COA HYDRATASE"/>
    <property type="match status" value="1"/>
</dbReference>
<evidence type="ECO:0000313" key="3">
    <source>
        <dbReference type="Proteomes" id="UP001265746"/>
    </source>
</evidence>
<protein>
    <submittedName>
        <fullName evidence="2">Uncharacterized protein</fullName>
    </submittedName>
</protein>
<name>A0AAD9SPL7_PHOAM</name>
<feature type="chain" id="PRO_5041924427" evidence="1">
    <location>
        <begin position="20"/>
        <end position="299"/>
    </location>
</feature>
<dbReference type="InterPro" id="IPR001753">
    <property type="entry name" value="Enoyl-CoA_hydra/iso"/>
</dbReference>
<sequence>MRPYWYNFISLAGLAAAAAIPNNNAASSFIVTTKVTSSYWRASFSNPPFNIQTTAFYLGFFALVDRIASDPDVKVVVFDSAVPDFWLSHFDVLTPPSNATSSATASASYWGNITRLADLPVLTIASIRGIARGGGAELATCLDVRFASKEKAVLGQPEVGLGVIPGGGGLELLPRLTGRSRALEIVIGADDLDSETAAAYGWINRAIPDDDFETFVDTFARRVAGWDRQGIASAKRIINERSGFPTLVEFQESYKAFQAGFTNPVVVARIVAMAKAGLQTSVEFEKNLGDKLTEFVDGD</sequence>
<reference evidence="2" key="1">
    <citation type="submission" date="2023-06" db="EMBL/GenBank/DDBJ databases">
        <authorList>
            <person name="Noh H."/>
        </authorList>
    </citation>
    <scope>NUCLEOTIDE SEQUENCE</scope>
    <source>
        <strain evidence="2">DUCC20226</strain>
    </source>
</reference>
<dbReference type="AlphaFoldDB" id="A0AAD9SPL7"/>
<dbReference type="CDD" id="cd06558">
    <property type="entry name" value="crotonase-like"/>
    <property type="match status" value="1"/>
</dbReference>
<organism evidence="2 3">
    <name type="scientific">Phomopsis amygdali</name>
    <name type="common">Fusicoccum amygdali</name>
    <dbReference type="NCBI Taxonomy" id="1214568"/>
    <lineage>
        <taxon>Eukaryota</taxon>
        <taxon>Fungi</taxon>
        <taxon>Dikarya</taxon>
        <taxon>Ascomycota</taxon>
        <taxon>Pezizomycotina</taxon>
        <taxon>Sordariomycetes</taxon>
        <taxon>Sordariomycetidae</taxon>
        <taxon>Diaporthales</taxon>
        <taxon>Diaporthaceae</taxon>
        <taxon>Diaporthe</taxon>
    </lineage>
</organism>
<dbReference type="Pfam" id="PF00378">
    <property type="entry name" value="ECH_1"/>
    <property type="match status" value="1"/>
</dbReference>
<keyword evidence="3" id="KW-1185">Reference proteome</keyword>
<dbReference type="EMBL" id="JAUJFL010000002">
    <property type="protein sequence ID" value="KAK2611682.1"/>
    <property type="molecule type" value="Genomic_DNA"/>
</dbReference>